<evidence type="ECO:0000256" key="1">
    <source>
        <dbReference type="SAM" id="Phobius"/>
    </source>
</evidence>
<organism evidence="2 3">
    <name type="scientific">Gnathostoma spinigerum</name>
    <dbReference type="NCBI Taxonomy" id="75299"/>
    <lineage>
        <taxon>Eukaryota</taxon>
        <taxon>Metazoa</taxon>
        <taxon>Ecdysozoa</taxon>
        <taxon>Nematoda</taxon>
        <taxon>Chromadorea</taxon>
        <taxon>Rhabditida</taxon>
        <taxon>Spirurina</taxon>
        <taxon>Gnathostomatomorpha</taxon>
        <taxon>Gnathostomatoidea</taxon>
        <taxon>Gnathostomatidae</taxon>
        <taxon>Gnathostoma</taxon>
    </lineage>
</organism>
<accession>A0ABD6EL11</accession>
<evidence type="ECO:0000313" key="2">
    <source>
        <dbReference type="EMBL" id="MFH4980663.1"/>
    </source>
</evidence>
<proteinExistence type="predicted"/>
<dbReference type="AlphaFoldDB" id="A0ABD6EL11"/>
<feature type="transmembrane region" description="Helical" evidence="1">
    <location>
        <begin position="67"/>
        <end position="88"/>
    </location>
</feature>
<name>A0ABD6EL11_9BILA</name>
<evidence type="ECO:0000313" key="3">
    <source>
        <dbReference type="Proteomes" id="UP001608902"/>
    </source>
</evidence>
<keyword evidence="1" id="KW-1133">Transmembrane helix</keyword>
<protein>
    <recommendedName>
        <fullName evidence="4">Transmembrane protein</fullName>
    </recommendedName>
</protein>
<evidence type="ECO:0008006" key="4">
    <source>
        <dbReference type="Google" id="ProtNLM"/>
    </source>
</evidence>
<dbReference type="Proteomes" id="UP001608902">
    <property type="component" value="Unassembled WGS sequence"/>
</dbReference>
<keyword evidence="1" id="KW-0812">Transmembrane</keyword>
<keyword evidence="1" id="KW-0472">Membrane</keyword>
<dbReference type="EMBL" id="JBGFUD010005895">
    <property type="protein sequence ID" value="MFH4980663.1"/>
    <property type="molecule type" value="Genomic_DNA"/>
</dbReference>
<reference evidence="2 3" key="1">
    <citation type="submission" date="2024-08" db="EMBL/GenBank/DDBJ databases">
        <title>Gnathostoma spinigerum genome.</title>
        <authorList>
            <person name="Gonzalez-Bertolin B."/>
            <person name="Monzon S."/>
            <person name="Zaballos A."/>
            <person name="Jimenez P."/>
            <person name="Dekumyoy P."/>
            <person name="Varona S."/>
            <person name="Cuesta I."/>
            <person name="Sumanam S."/>
            <person name="Adisakwattana P."/>
            <person name="Gasser R.B."/>
            <person name="Hernandez-Gonzalez A."/>
            <person name="Young N.D."/>
            <person name="Perteguer M.J."/>
        </authorList>
    </citation>
    <scope>NUCLEOTIDE SEQUENCE [LARGE SCALE GENOMIC DNA]</scope>
    <source>
        <strain evidence="2">AL3</strain>
        <tissue evidence="2">Liver</tissue>
    </source>
</reference>
<sequence length="103" mass="12218">MMSKWMDDEVKGRKLSIMNRRRRSSVLQPVGENVADFSFTHKREDDIQEINEKAVTKMGEMGTKSPWLSLWICNFVQFLCGIQFAIYFTSMWPYLSKVCFFFK</sequence>
<gene>
    <name evidence="2" type="ORF">AB6A40_007372</name>
</gene>
<comment type="caution">
    <text evidence="2">The sequence shown here is derived from an EMBL/GenBank/DDBJ whole genome shotgun (WGS) entry which is preliminary data.</text>
</comment>
<keyword evidence="3" id="KW-1185">Reference proteome</keyword>